<evidence type="ECO:0000313" key="9">
    <source>
        <dbReference type="EMBL" id="SPN97816.1"/>
    </source>
</evidence>
<gene>
    <name evidence="9" type="ORF">DNG_01328</name>
</gene>
<dbReference type="PANTHER" id="PTHR10165">
    <property type="entry name" value="LIPID PHOSPHATE PHOSPHATASE"/>
    <property type="match status" value="1"/>
</dbReference>
<comment type="similarity">
    <text evidence="2">Belongs to the PA-phosphatase related phosphoesterase family.</text>
</comment>
<evidence type="ECO:0000256" key="6">
    <source>
        <dbReference type="SAM" id="MobiDB-lite"/>
    </source>
</evidence>
<organism evidence="9 10">
    <name type="scientific">Cephalotrichum gorgonifer</name>
    <dbReference type="NCBI Taxonomy" id="2041049"/>
    <lineage>
        <taxon>Eukaryota</taxon>
        <taxon>Fungi</taxon>
        <taxon>Dikarya</taxon>
        <taxon>Ascomycota</taxon>
        <taxon>Pezizomycotina</taxon>
        <taxon>Sordariomycetes</taxon>
        <taxon>Hypocreomycetidae</taxon>
        <taxon>Microascales</taxon>
        <taxon>Microascaceae</taxon>
        <taxon>Cephalotrichum</taxon>
    </lineage>
</organism>
<evidence type="ECO:0000256" key="2">
    <source>
        <dbReference type="ARBA" id="ARBA00008816"/>
    </source>
</evidence>
<keyword evidence="10" id="KW-1185">Reference proteome</keyword>
<evidence type="ECO:0000256" key="1">
    <source>
        <dbReference type="ARBA" id="ARBA00004141"/>
    </source>
</evidence>
<dbReference type="Gene3D" id="1.20.144.10">
    <property type="entry name" value="Phosphatidic acid phosphatase type 2/haloperoxidase"/>
    <property type="match status" value="1"/>
</dbReference>
<dbReference type="GO" id="GO:0008195">
    <property type="term" value="F:phosphatidate phosphatase activity"/>
    <property type="evidence" value="ECO:0007669"/>
    <property type="project" value="TreeGrafter"/>
</dbReference>
<sequence length="411" mass="44539">MPSSILKGPRAHSSKSGPILVTASYVFDWAVLIVLGVTGYIMSGVSPNKRPFYLTDPNISFPVTEPETVPNVLAGILVSAIPVGVIVIICLVFVPGPTVPQGTPQALIWRRKLWELHVGLLGLGLSAAATWFISNGMKNLYGKPRPDLLARCIPDVENMEKYIVGGNLIPGGRATALVSADICTNPDSAVIDEGFRSFPSAHSSLSAASFIYLSLFIASKFAVTIPFLPPSSASDVDRNARSAFPSRIPLTRESTDTTYYGAQDTAKHGGHGGGGTQKAAMAARRQAAAPPIYLLILALLPFFASIFIASTRWFDFRHHGFDILFGYFIGTLVSIFSFRYYHLPISAGAGWAWAPRSPDKAFWAGIGSYSYATHKTSYARTPDEEEGIEMEHHHDPRTEGLRSRENTHGSI</sequence>
<feature type="transmembrane region" description="Helical" evidence="7">
    <location>
        <begin position="323"/>
        <end position="341"/>
    </location>
</feature>
<evidence type="ECO:0000256" key="4">
    <source>
        <dbReference type="ARBA" id="ARBA00022989"/>
    </source>
</evidence>
<keyword evidence="3 7" id="KW-0812">Transmembrane</keyword>
<evidence type="ECO:0000256" key="7">
    <source>
        <dbReference type="SAM" id="Phobius"/>
    </source>
</evidence>
<dbReference type="GO" id="GO:0046839">
    <property type="term" value="P:phospholipid dephosphorylation"/>
    <property type="evidence" value="ECO:0007669"/>
    <property type="project" value="TreeGrafter"/>
</dbReference>
<reference evidence="9" key="1">
    <citation type="submission" date="2018-03" db="EMBL/GenBank/DDBJ databases">
        <authorList>
            <person name="Guldener U."/>
        </authorList>
    </citation>
    <scope>NUCLEOTIDE SEQUENCE</scope>
</reference>
<feature type="transmembrane region" description="Helical" evidence="7">
    <location>
        <begin position="114"/>
        <end position="133"/>
    </location>
</feature>
<dbReference type="Pfam" id="PF01569">
    <property type="entry name" value="PAP2"/>
    <property type="match status" value="1"/>
</dbReference>
<comment type="subcellular location">
    <subcellularLocation>
        <location evidence="1">Membrane</location>
        <topology evidence="1">Multi-pass membrane protein</topology>
    </subcellularLocation>
</comment>
<evidence type="ECO:0000313" key="10">
    <source>
        <dbReference type="Proteomes" id="UP001187682"/>
    </source>
</evidence>
<dbReference type="EMBL" id="ONZQ02000001">
    <property type="protein sequence ID" value="SPN97816.1"/>
    <property type="molecule type" value="Genomic_DNA"/>
</dbReference>
<dbReference type="InterPro" id="IPR000326">
    <property type="entry name" value="PAP2/HPO"/>
</dbReference>
<dbReference type="AlphaFoldDB" id="A0AAE8SRJ4"/>
<protein>
    <submittedName>
        <fullName evidence="9">Related to diacylglycerol pyrophosphate phosphatase</fullName>
    </submittedName>
</protein>
<dbReference type="Proteomes" id="UP001187682">
    <property type="component" value="Unassembled WGS sequence"/>
</dbReference>
<feature type="transmembrane region" description="Helical" evidence="7">
    <location>
        <begin position="292"/>
        <end position="311"/>
    </location>
</feature>
<dbReference type="GO" id="GO:0006644">
    <property type="term" value="P:phospholipid metabolic process"/>
    <property type="evidence" value="ECO:0007669"/>
    <property type="project" value="InterPro"/>
</dbReference>
<feature type="compositionally biased region" description="Basic and acidic residues" evidence="6">
    <location>
        <begin position="389"/>
        <end position="411"/>
    </location>
</feature>
<name>A0AAE8SRJ4_9PEZI</name>
<keyword evidence="5 7" id="KW-0472">Membrane</keyword>
<dbReference type="InterPro" id="IPR043216">
    <property type="entry name" value="PAP-like"/>
</dbReference>
<dbReference type="SUPFAM" id="SSF48317">
    <property type="entry name" value="Acid phosphatase/Vanadium-dependent haloperoxidase"/>
    <property type="match status" value="1"/>
</dbReference>
<feature type="region of interest" description="Disordered" evidence="6">
    <location>
        <begin position="382"/>
        <end position="411"/>
    </location>
</feature>
<dbReference type="PANTHER" id="PTHR10165:SF154">
    <property type="entry name" value="PAP2 DOMAIN PROTEIN (AFU_ORTHOLOGUE AFUA_1G09730)"/>
    <property type="match status" value="1"/>
</dbReference>
<accession>A0AAE8SRJ4</accession>
<keyword evidence="4 7" id="KW-1133">Transmembrane helix</keyword>
<dbReference type="InterPro" id="IPR036938">
    <property type="entry name" value="PAP2/HPO_sf"/>
</dbReference>
<evidence type="ECO:0000256" key="3">
    <source>
        <dbReference type="ARBA" id="ARBA00022692"/>
    </source>
</evidence>
<feature type="domain" description="Phosphatidic acid phosphatase type 2/haloperoxidase" evidence="8">
    <location>
        <begin position="120"/>
        <end position="342"/>
    </location>
</feature>
<feature type="transmembrane region" description="Helical" evidence="7">
    <location>
        <begin position="205"/>
        <end position="228"/>
    </location>
</feature>
<feature type="transmembrane region" description="Helical" evidence="7">
    <location>
        <begin position="20"/>
        <end position="42"/>
    </location>
</feature>
<comment type="caution">
    <text evidence="9">The sequence shown here is derived from an EMBL/GenBank/DDBJ whole genome shotgun (WGS) entry which is preliminary data.</text>
</comment>
<dbReference type="GO" id="GO:0016020">
    <property type="term" value="C:membrane"/>
    <property type="evidence" value="ECO:0007669"/>
    <property type="project" value="UniProtKB-SubCell"/>
</dbReference>
<feature type="transmembrane region" description="Helical" evidence="7">
    <location>
        <begin position="72"/>
        <end position="94"/>
    </location>
</feature>
<evidence type="ECO:0000259" key="8">
    <source>
        <dbReference type="Pfam" id="PF01569"/>
    </source>
</evidence>
<evidence type="ECO:0000256" key="5">
    <source>
        <dbReference type="ARBA" id="ARBA00023136"/>
    </source>
</evidence>
<proteinExistence type="inferred from homology"/>